<comment type="caution">
    <text evidence="2">The sequence shown here is derived from an EMBL/GenBank/DDBJ whole genome shotgun (WGS) entry which is preliminary data.</text>
</comment>
<dbReference type="Pfam" id="PF11335">
    <property type="entry name" value="DUF3137"/>
    <property type="match status" value="1"/>
</dbReference>
<evidence type="ECO:0000313" key="3">
    <source>
        <dbReference type="Proteomes" id="UP000268016"/>
    </source>
</evidence>
<accession>A0A3N2QRW6</accession>
<evidence type="ECO:0000313" key="2">
    <source>
        <dbReference type="EMBL" id="ROT97755.1"/>
    </source>
</evidence>
<dbReference type="RefSeq" id="WP_123643761.1">
    <property type="nucleotide sequence ID" value="NZ_ML119091.1"/>
</dbReference>
<feature type="transmembrane region" description="Helical" evidence="1">
    <location>
        <begin position="43"/>
        <end position="61"/>
    </location>
</feature>
<protein>
    <submittedName>
        <fullName evidence="2">DUF3137 domain-containing protein</fullName>
    </submittedName>
</protein>
<dbReference type="EMBL" id="RDRB01000011">
    <property type="protein sequence ID" value="ROT97755.1"/>
    <property type="molecule type" value="Genomic_DNA"/>
</dbReference>
<keyword evidence="3" id="KW-1185">Reference proteome</keyword>
<dbReference type="InterPro" id="IPR021484">
    <property type="entry name" value="DUF3137"/>
</dbReference>
<sequence length="335" mass="36863">MPFVERSAIERGFAPIFDAQIAPRIDALEAERREAVQTGNRKVKIATAVGLVAGIALSLIFGNWVLLLVFGLAGLIVGFVLRGLGADRWLRKLHEVVIPPVVSFVCHLEYTREPSTGFPLGAMGDLGLFGSYNRKSLTHHLSGTWRDTSFEMVQAHLRRRSSGGSNSSGTTRTIFMGLLFSIEVPGGAPTPILIARDYGKVGNQLAGFFSFGKRRGMPRVAFEHHRFEELFEVHAEDPEAARAFMPDAFLDTLISIGDTEGGKEGAKSMTAGFEGERFFLALSRELGFMQVGHVDRSILDIEDALHALFDDLTLIRRIIDRLHGEQPVDAQGQMI</sequence>
<name>A0A3N2QRW6_9RHOB</name>
<gene>
    <name evidence="2" type="ORF">EAT49_18290</name>
</gene>
<evidence type="ECO:0000256" key="1">
    <source>
        <dbReference type="SAM" id="Phobius"/>
    </source>
</evidence>
<keyword evidence="1" id="KW-1133">Transmembrane helix</keyword>
<dbReference type="Proteomes" id="UP000268016">
    <property type="component" value="Unassembled WGS sequence"/>
</dbReference>
<reference evidence="2 3" key="1">
    <citation type="submission" date="2018-10" db="EMBL/GenBank/DDBJ databases">
        <title>Histidinibacterium lentulum gen. nov., sp. nov., a marine bacterium from the culture broth of Picochlorum sp. 122.</title>
        <authorList>
            <person name="Wang G."/>
        </authorList>
    </citation>
    <scope>NUCLEOTIDE SEQUENCE [LARGE SCALE GENOMIC DNA]</scope>
    <source>
        <strain evidence="2 3">B17</strain>
    </source>
</reference>
<organism evidence="2 3">
    <name type="scientific">Histidinibacterium lentulum</name>
    <dbReference type="NCBI Taxonomy" id="2480588"/>
    <lineage>
        <taxon>Bacteria</taxon>
        <taxon>Pseudomonadati</taxon>
        <taxon>Pseudomonadota</taxon>
        <taxon>Alphaproteobacteria</taxon>
        <taxon>Rhodobacterales</taxon>
        <taxon>Paracoccaceae</taxon>
        <taxon>Histidinibacterium</taxon>
    </lineage>
</organism>
<keyword evidence="1" id="KW-0472">Membrane</keyword>
<dbReference type="OrthoDB" id="7746008at2"/>
<dbReference type="AlphaFoldDB" id="A0A3N2QRW6"/>
<proteinExistence type="predicted"/>
<keyword evidence="1" id="KW-0812">Transmembrane</keyword>